<reference evidence="2 4" key="1">
    <citation type="submission" date="2015-12" db="EMBL/GenBank/DDBJ databases">
        <title>Draft genome sequence of Acidibacillus ferrooxidans ITV001, isolated from a chalcopyrite acid mine drainage site in Brazil.</title>
        <authorList>
            <person name="Dall'Agnol H."/>
            <person name="Nancucheo I."/>
            <person name="Johnson B."/>
            <person name="Oliveira R."/>
            <person name="Leite L."/>
            <person name="Pylro V."/>
            <person name="Nunes G.L."/>
            <person name="Tzotzos G."/>
            <person name="Fernandes G.R."/>
            <person name="Dutra J."/>
            <person name="Orellana S.C."/>
            <person name="Oliveira G."/>
        </authorList>
    </citation>
    <scope>NUCLEOTIDE SEQUENCE [LARGE SCALE GENOMIC DNA]</scope>
    <source>
        <strain evidence="2">ITV001</strain>
        <strain evidence="4">ITV01</strain>
    </source>
</reference>
<protein>
    <submittedName>
        <fullName evidence="2">Uncharacterized protein</fullName>
    </submittedName>
</protein>
<proteinExistence type="predicted"/>
<reference evidence="3 5" key="2">
    <citation type="submission" date="2016-02" db="EMBL/GenBank/DDBJ databases">
        <title>Draft genome sequence of Acidibacillus ferrooxidans SLC66.</title>
        <authorList>
            <person name="Oliveira G."/>
            <person name="Nancucheo I."/>
            <person name="Dall'Agnol H."/>
            <person name="Johnson B."/>
            <person name="Oliveira R."/>
            <person name="Nunes G.L."/>
            <person name="Tzotzos G."/>
            <person name="Orellana S.C."/>
            <person name="Salim A.C."/>
            <person name="Araujo F.M."/>
        </authorList>
    </citation>
    <scope>NUCLEOTIDE SEQUENCE [LARGE SCALE GENOMIC DNA]</scope>
    <source>
        <strain evidence="3 5">SLC66</strain>
    </source>
</reference>
<evidence type="ECO:0000313" key="3">
    <source>
        <dbReference type="EMBL" id="OAG94174.1"/>
    </source>
</evidence>
<dbReference type="Proteomes" id="UP000077421">
    <property type="component" value="Unassembled WGS sequence"/>
</dbReference>
<dbReference type="InterPro" id="IPR043723">
    <property type="entry name" value="DUF5665"/>
</dbReference>
<dbReference type="STRING" id="1765683.B2M26_07780"/>
<keyword evidence="4" id="KW-1185">Reference proteome</keyword>
<evidence type="ECO:0000313" key="5">
    <source>
        <dbReference type="Proteomes" id="UP000077421"/>
    </source>
</evidence>
<accession>A0A101XQE5</accession>
<feature type="transmembrane region" description="Helical" evidence="1">
    <location>
        <begin position="39"/>
        <end position="68"/>
    </location>
</feature>
<keyword evidence="1" id="KW-1133">Transmembrane helix</keyword>
<sequence length="99" mass="11244">MDDAKKDREEAGIAWLKNYFERVNYGAYVTLLQRPWYMIWLNFIGGLARGVGIGIGFTMLAALLVIILQKISVWNLPFIGAYIADIVRIVQAQLRTPTI</sequence>
<keyword evidence="1" id="KW-0472">Membrane</keyword>
<dbReference type="AlphaFoldDB" id="A0A101XQE5"/>
<gene>
    <name evidence="2" type="ORF">ATW55_06755</name>
    <name evidence="3" type="ORF">AYW79_06580</name>
</gene>
<dbReference type="Proteomes" id="UP000053557">
    <property type="component" value="Unassembled WGS sequence"/>
</dbReference>
<organism evidence="2 4">
    <name type="scientific">Ferroacidibacillus organovorans</name>
    <dbReference type="NCBI Taxonomy" id="1765683"/>
    <lineage>
        <taxon>Bacteria</taxon>
        <taxon>Bacillati</taxon>
        <taxon>Bacillota</taxon>
        <taxon>Bacilli</taxon>
        <taxon>Bacillales</taxon>
        <taxon>Alicyclobacillaceae</taxon>
        <taxon>Ferroacidibacillus</taxon>
    </lineage>
</organism>
<name>A0A101XQE5_9BACL</name>
<dbReference type="Pfam" id="PF18910">
    <property type="entry name" value="DUF5665"/>
    <property type="match status" value="1"/>
</dbReference>
<dbReference type="RefSeq" id="WP_067563495.1">
    <property type="nucleotide sequence ID" value="NZ_LPVJ01000048.1"/>
</dbReference>
<dbReference type="EMBL" id="LSUQ01000014">
    <property type="protein sequence ID" value="OAG94174.1"/>
    <property type="molecule type" value="Genomic_DNA"/>
</dbReference>
<keyword evidence="1" id="KW-0812">Transmembrane</keyword>
<comment type="caution">
    <text evidence="2">The sequence shown here is derived from an EMBL/GenBank/DDBJ whole genome shotgun (WGS) entry which is preliminary data.</text>
</comment>
<evidence type="ECO:0000256" key="1">
    <source>
        <dbReference type="SAM" id="Phobius"/>
    </source>
</evidence>
<evidence type="ECO:0000313" key="2">
    <source>
        <dbReference type="EMBL" id="KUO95574.1"/>
    </source>
</evidence>
<evidence type="ECO:0000313" key="4">
    <source>
        <dbReference type="Proteomes" id="UP000053557"/>
    </source>
</evidence>
<dbReference type="EMBL" id="LPVJ01000048">
    <property type="protein sequence ID" value="KUO95574.1"/>
    <property type="molecule type" value="Genomic_DNA"/>
</dbReference>